<proteinExistence type="predicted"/>
<dbReference type="AlphaFoldDB" id="A0A9Q1KWS5"/>
<evidence type="ECO:0000313" key="2">
    <source>
        <dbReference type="EMBL" id="KAJ8450968.1"/>
    </source>
</evidence>
<feature type="region of interest" description="Disordered" evidence="1">
    <location>
        <begin position="28"/>
        <end position="47"/>
    </location>
</feature>
<protein>
    <submittedName>
        <fullName evidence="2">Uncharacterized protein</fullName>
    </submittedName>
</protein>
<evidence type="ECO:0000313" key="3">
    <source>
        <dbReference type="Proteomes" id="UP001153076"/>
    </source>
</evidence>
<organism evidence="2 3">
    <name type="scientific">Carnegiea gigantea</name>
    <dbReference type="NCBI Taxonomy" id="171969"/>
    <lineage>
        <taxon>Eukaryota</taxon>
        <taxon>Viridiplantae</taxon>
        <taxon>Streptophyta</taxon>
        <taxon>Embryophyta</taxon>
        <taxon>Tracheophyta</taxon>
        <taxon>Spermatophyta</taxon>
        <taxon>Magnoliopsida</taxon>
        <taxon>eudicotyledons</taxon>
        <taxon>Gunneridae</taxon>
        <taxon>Pentapetalae</taxon>
        <taxon>Caryophyllales</taxon>
        <taxon>Cactineae</taxon>
        <taxon>Cactaceae</taxon>
        <taxon>Cactoideae</taxon>
        <taxon>Echinocereeae</taxon>
        <taxon>Carnegiea</taxon>
    </lineage>
</organism>
<sequence>MAGRYAASSLSRSLISSARVRVSALRSPPAVPRLRPPSSYTHRRRTSFGPTRNFGELGCTQSFLPISSLAAIPRLMAHLSAQARACCELSHECGAVGAAACIVRSSCLGLLLKGHGAAQLIFMFSFKFTAVYCMHCVVPTCRNRRNRGKTDSITLEKS</sequence>
<accession>A0A9Q1KWS5</accession>
<evidence type="ECO:0000256" key="1">
    <source>
        <dbReference type="SAM" id="MobiDB-lite"/>
    </source>
</evidence>
<keyword evidence="3" id="KW-1185">Reference proteome</keyword>
<dbReference type="EMBL" id="JAKOGI010000012">
    <property type="protein sequence ID" value="KAJ8450968.1"/>
    <property type="molecule type" value="Genomic_DNA"/>
</dbReference>
<reference evidence="2" key="1">
    <citation type="submission" date="2022-04" db="EMBL/GenBank/DDBJ databases">
        <title>Carnegiea gigantea Genome sequencing and assembly v2.</title>
        <authorList>
            <person name="Copetti D."/>
            <person name="Sanderson M.J."/>
            <person name="Burquez A."/>
            <person name="Wojciechowski M.F."/>
        </authorList>
    </citation>
    <scope>NUCLEOTIDE SEQUENCE</scope>
    <source>
        <strain evidence="2">SGP5-SGP5p</strain>
        <tissue evidence="2">Aerial part</tissue>
    </source>
</reference>
<comment type="caution">
    <text evidence="2">The sequence shown here is derived from an EMBL/GenBank/DDBJ whole genome shotgun (WGS) entry which is preliminary data.</text>
</comment>
<dbReference type="Proteomes" id="UP001153076">
    <property type="component" value="Unassembled WGS sequence"/>
</dbReference>
<name>A0A9Q1KWS5_9CARY</name>
<dbReference type="OrthoDB" id="1929591at2759"/>
<gene>
    <name evidence="2" type="ORF">Cgig2_032593</name>
</gene>